<feature type="domain" description="N-acetyltransferase" evidence="1">
    <location>
        <begin position="177"/>
        <end position="334"/>
    </location>
</feature>
<keyword evidence="2" id="KW-0808">Transferase</keyword>
<dbReference type="GO" id="GO:0016747">
    <property type="term" value="F:acyltransferase activity, transferring groups other than amino-acyl groups"/>
    <property type="evidence" value="ECO:0007669"/>
    <property type="project" value="InterPro"/>
</dbReference>
<protein>
    <submittedName>
        <fullName evidence="2">GNAT family N-acetyltransferase</fullName>
    </submittedName>
</protein>
<dbReference type="PROSITE" id="PS51186">
    <property type="entry name" value="GNAT"/>
    <property type="match status" value="1"/>
</dbReference>
<evidence type="ECO:0000313" key="3">
    <source>
        <dbReference type="Proteomes" id="UP000580839"/>
    </source>
</evidence>
<proteinExistence type="predicted"/>
<dbReference type="SUPFAM" id="SSF55729">
    <property type="entry name" value="Acyl-CoA N-acyltransferases (Nat)"/>
    <property type="match status" value="1"/>
</dbReference>
<dbReference type="EMBL" id="JABFRW010000178">
    <property type="protein sequence ID" value="NOT35180.1"/>
    <property type="molecule type" value="Genomic_DNA"/>
</dbReference>
<dbReference type="AlphaFoldDB" id="A0A849SUZ3"/>
<name>A0A849SUZ3_UNCEI</name>
<organism evidence="2 3">
    <name type="scientific">Eiseniibacteriota bacterium</name>
    <dbReference type="NCBI Taxonomy" id="2212470"/>
    <lineage>
        <taxon>Bacteria</taxon>
        <taxon>Candidatus Eiseniibacteriota</taxon>
    </lineage>
</organism>
<dbReference type="InterPro" id="IPR016181">
    <property type="entry name" value="Acyl_CoA_acyltransferase"/>
</dbReference>
<dbReference type="InterPro" id="IPR000182">
    <property type="entry name" value="GNAT_dom"/>
</dbReference>
<sequence length="357" mass="38652">MTEAPDAARWFERAPSAWDALVEHDVAAGPAHRSGFVDALAATTPGATAGYLIVGPEHEPAGGMPVLIMRRAGFESIHALPHLLPGTPLARDGQHERVDHACAAALASLLATRRAIGGEWVVARGKGRSVAVLERVAGETRSMERAIVDLDHGIEVALRRVDRHARQEMAVARRRGVEVAEAPEALEHAHALYASQARAWHGHRPLPIELARRLLGNDSAGVPLARLYVARDARGILSAVQVLVGAHEWFAWWSGSRAEARRRSAFSVLMWHLAEEAARHGARRFNAGASAQSASVEAFKRSLGARTESVGVRWITPTHASSVGRALFAIQRWSRSARARGTPEAGFERAPDMERSP</sequence>
<gene>
    <name evidence="2" type="ORF">HOP12_13620</name>
</gene>
<comment type="caution">
    <text evidence="2">The sequence shown here is derived from an EMBL/GenBank/DDBJ whole genome shotgun (WGS) entry which is preliminary data.</text>
</comment>
<dbReference type="Pfam" id="PF13480">
    <property type="entry name" value="Acetyltransf_6"/>
    <property type="match status" value="1"/>
</dbReference>
<evidence type="ECO:0000313" key="2">
    <source>
        <dbReference type="EMBL" id="NOT35180.1"/>
    </source>
</evidence>
<accession>A0A849SUZ3</accession>
<dbReference type="InterPro" id="IPR038740">
    <property type="entry name" value="BioF2-like_GNAT_dom"/>
</dbReference>
<reference evidence="2 3" key="1">
    <citation type="submission" date="2020-04" db="EMBL/GenBank/DDBJ databases">
        <title>Metagenomic profiling of ammonia- and methane-oxidizing microorganisms in a Dutch drinking water treatment plant.</title>
        <authorList>
            <person name="Poghosyan L."/>
            <person name="Leucker S."/>
        </authorList>
    </citation>
    <scope>NUCLEOTIDE SEQUENCE [LARGE SCALE GENOMIC DNA]</scope>
    <source>
        <strain evidence="2">S-RSF-IL-03</strain>
    </source>
</reference>
<evidence type="ECO:0000259" key="1">
    <source>
        <dbReference type="PROSITE" id="PS51186"/>
    </source>
</evidence>
<dbReference type="Proteomes" id="UP000580839">
    <property type="component" value="Unassembled WGS sequence"/>
</dbReference>
<dbReference type="Gene3D" id="3.40.630.30">
    <property type="match status" value="1"/>
</dbReference>